<dbReference type="RefSeq" id="WP_121911887.1">
    <property type="nucleotide sequence ID" value="NZ_CP068292.1"/>
</dbReference>
<keyword evidence="2" id="KW-0456">Lyase</keyword>
<proteinExistence type="inferred from homology"/>
<dbReference type="GeneID" id="92746876"/>
<reference evidence="5 8" key="2">
    <citation type="submission" date="2021-01" db="EMBL/GenBank/DDBJ databases">
        <title>Complete genome sequences of Corynebacterium macginleyi strains isolated from infectious keratitis.</title>
        <authorList>
            <person name="Sagerfors S."/>
            <person name="Poehlein A."/>
            <person name="Soderquist B."/>
            <person name="Bruggemann H."/>
        </authorList>
    </citation>
    <scope>NUCLEOTIDE SEQUENCE [LARGE SCALE GENOMIC DNA]</scope>
    <source>
        <strain evidence="5 8">12T220</strain>
    </source>
</reference>
<feature type="domain" description="DJ-1/PfpI" evidence="4">
    <location>
        <begin position="29"/>
        <end position="222"/>
    </location>
</feature>
<keyword evidence="8" id="KW-1185">Reference proteome</keyword>
<comment type="caution">
    <text evidence="6">The sequence shown here is derived from an EMBL/GenBank/DDBJ whole genome shotgun (WGS) entry which is preliminary data.</text>
</comment>
<evidence type="ECO:0000313" key="8">
    <source>
        <dbReference type="Proteomes" id="UP001518680"/>
    </source>
</evidence>
<comment type="similarity">
    <text evidence="3">Belongs to the peptidase C56 family. HSP31-like subfamily.</text>
</comment>
<accession>A0A3M0H6Q7</accession>
<reference evidence="6 7" key="1">
    <citation type="submission" date="2018-10" db="EMBL/GenBank/DDBJ databases">
        <title>Corynebacterium macginleyi genome sequencing and assembly of the type strain and two clinical samples.</title>
        <authorList>
            <person name="Bernier A.-M."/>
            <person name="Bernard K."/>
        </authorList>
    </citation>
    <scope>NUCLEOTIDE SEQUENCE [LARGE SCALE GENOMIC DNA]</scope>
    <source>
        <strain evidence="6 7">NML 120205</strain>
    </source>
</reference>
<evidence type="ECO:0000256" key="2">
    <source>
        <dbReference type="ARBA" id="ARBA00023239"/>
    </source>
</evidence>
<dbReference type="Pfam" id="PF01965">
    <property type="entry name" value="DJ-1_PfpI"/>
    <property type="match status" value="1"/>
</dbReference>
<dbReference type="InterPro" id="IPR050325">
    <property type="entry name" value="Prot/Nucl_acid_deglycase"/>
</dbReference>
<dbReference type="PANTHER" id="PTHR48094:SF11">
    <property type="entry name" value="GLUTATHIONE-INDEPENDENT GLYOXALASE HSP31-RELATED"/>
    <property type="match status" value="1"/>
</dbReference>
<dbReference type="AlphaFoldDB" id="A0A3M0H6Q7"/>
<dbReference type="GO" id="GO:0019243">
    <property type="term" value="P:methylglyoxal catabolic process to D-lactate via S-lactoyl-glutathione"/>
    <property type="evidence" value="ECO:0007669"/>
    <property type="project" value="TreeGrafter"/>
</dbReference>
<dbReference type="CDD" id="cd03141">
    <property type="entry name" value="GATase1_Hsp31_like"/>
    <property type="match status" value="1"/>
</dbReference>
<evidence type="ECO:0000313" key="6">
    <source>
        <dbReference type="EMBL" id="RMB60757.1"/>
    </source>
</evidence>
<gene>
    <name evidence="6" type="ORF">D9543_05415</name>
    <name evidence="5" type="ORF">GWO63_009790</name>
</gene>
<dbReference type="EMBL" id="JAACBX020000002">
    <property type="protein sequence ID" value="MBM0244520.1"/>
    <property type="molecule type" value="Genomic_DNA"/>
</dbReference>
<keyword evidence="6" id="KW-0808">Transferase</keyword>
<keyword evidence="6" id="KW-0315">Glutamine amidotransferase</keyword>
<dbReference type="Gene3D" id="3.40.50.880">
    <property type="match status" value="1"/>
</dbReference>
<dbReference type="PANTHER" id="PTHR48094">
    <property type="entry name" value="PROTEIN/NUCLEIC ACID DEGLYCASE DJ-1-RELATED"/>
    <property type="match status" value="1"/>
</dbReference>
<dbReference type="GO" id="GO:0005737">
    <property type="term" value="C:cytoplasm"/>
    <property type="evidence" value="ECO:0007669"/>
    <property type="project" value="TreeGrafter"/>
</dbReference>
<dbReference type="EMBL" id="REGC01000005">
    <property type="protein sequence ID" value="RMB60757.1"/>
    <property type="molecule type" value="Genomic_DNA"/>
</dbReference>
<dbReference type="SUPFAM" id="SSF52317">
    <property type="entry name" value="Class I glutamine amidotransferase-like"/>
    <property type="match status" value="1"/>
</dbReference>
<protein>
    <submittedName>
        <fullName evidence="6">Type 1 glutamine amidotransferase domain-containing protein</fullName>
    </submittedName>
</protein>
<name>A0A3M0H6Q7_9CORY</name>
<evidence type="ECO:0000256" key="3">
    <source>
        <dbReference type="ARBA" id="ARBA00038493"/>
    </source>
</evidence>
<sequence length="225" mass="24962">MPSALFVVTAADKWTLADGSTRPTGYWAEELIAPHRVFKNAGWKIEFATPNAKAPVVDEYSLEVLSEDERAEQENYLAEIGPDLEAPLNLADVKEADYDLVFYPGGHGPMEDLAYDQDSAQLLQKRIESGRALSLVCHAPAALLALDNDNWPLKGYAMTGFTNAEEGEETIAAAKWVVETRLRELGADFKQTDPMQPYVEVDRNLYTGQNPASSEPLAQRILRDF</sequence>
<dbReference type="Proteomes" id="UP001518680">
    <property type="component" value="Unassembled WGS sequence"/>
</dbReference>
<dbReference type="InterPro" id="IPR002818">
    <property type="entry name" value="DJ-1/PfpI"/>
</dbReference>
<dbReference type="Proteomes" id="UP000270649">
    <property type="component" value="Unassembled WGS sequence"/>
</dbReference>
<keyword evidence="1" id="KW-0346">Stress response</keyword>
<evidence type="ECO:0000259" key="4">
    <source>
        <dbReference type="Pfam" id="PF01965"/>
    </source>
</evidence>
<evidence type="ECO:0000313" key="7">
    <source>
        <dbReference type="Proteomes" id="UP000270649"/>
    </source>
</evidence>
<dbReference type="InterPro" id="IPR029062">
    <property type="entry name" value="Class_I_gatase-like"/>
</dbReference>
<dbReference type="GO" id="GO:0016740">
    <property type="term" value="F:transferase activity"/>
    <property type="evidence" value="ECO:0007669"/>
    <property type="project" value="UniProtKB-KW"/>
</dbReference>
<evidence type="ECO:0000256" key="1">
    <source>
        <dbReference type="ARBA" id="ARBA00023016"/>
    </source>
</evidence>
<organism evidence="6 7">
    <name type="scientific">Corynebacterium macginleyi</name>
    <dbReference type="NCBI Taxonomy" id="38290"/>
    <lineage>
        <taxon>Bacteria</taxon>
        <taxon>Bacillati</taxon>
        <taxon>Actinomycetota</taxon>
        <taxon>Actinomycetes</taxon>
        <taxon>Mycobacteriales</taxon>
        <taxon>Corynebacteriaceae</taxon>
        <taxon>Corynebacterium</taxon>
    </lineage>
</organism>
<evidence type="ECO:0000313" key="5">
    <source>
        <dbReference type="EMBL" id="MBM0244520.1"/>
    </source>
</evidence>
<dbReference type="GO" id="GO:0019172">
    <property type="term" value="F:glyoxalase III activity"/>
    <property type="evidence" value="ECO:0007669"/>
    <property type="project" value="TreeGrafter"/>
</dbReference>